<accession>A0AA87ZH47</accession>
<dbReference type="EMBL" id="BTGU01003399">
    <property type="protein sequence ID" value="GMN31710.1"/>
    <property type="molecule type" value="Genomic_DNA"/>
</dbReference>
<evidence type="ECO:0000313" key="1">
    <source>
        <dbReference type="EMBL" id="GMN31710.1"/>
    </source>
</evidence>
<dbReference type="Proteomes" id="UP001187192">
    <property type="component" value="Unassembled WGS sequence"/>
</dbReference>
<evidence type="ECO:0000313" key="2">
    <source>
        <dbReference type="Proteomes" id="UP001187192"/>
    </source>
</evidence>
<comment type="caution">
    <text evidence="1">The sequence shown here is derived from an EMBL/GenBank/DDBJ whole genome shotgun (WGS) entry which is preliminary data.</text>
</comment>
<gene>
    <name evidence="1" type="ORF">TIFTF001_044613</name>
</gene>
<organism evidence="1 2">
    <name type="scientific">Ficus carica</name>
    <name type="common">Common fig</name>
    <dbReference type="NCBI Taxonomy" id="3494"/>
    <lineage>
        <taxon>Eukaryota</taxon>
        <taxon>Viridiplantae</taxon>
        <taxon>Streptophyta</taxon>
        <taxon>Embryophyta</taxon>
        <taxon>Tracheophyta</taxon>
        <taxon>Spermatophyta</taxon>
        <taxon>Magnoliopsida</taxon>
        <taxon>eudicotyledons</taxon>
        <taxon>Gunneridae</taxon>
        <taxon>Pentapetalae</taxon>
        <taxon>rosids</taxon>
        <taxon>fabids</taxon>
        <taxon>Rosales</taxon>
        <taxon>Moraceae</taxon>
        <taxon>Ficeae</taxon>
        <taxon>Ficus</taxon>
    </lineage>
</organism>
<sequence>MSSPSLIGHYISSLACHHCPSLAMGSAAKPPSCDLEVAPLCVAILPPLPDLPQHRKILRTWAFT</sequence>
<proteinExistence type="predicted"/>
<keyword evidence="2" id="KW-1185">Reference proteome</keyword>
<reference evidence="1" key="1">
    <citation type="submission" date="2023-07" db="EMBL/GenBank/DDBJ databases">
        <title>draft genome sequence of fig (Ficus carica).</title>
        <authorList>
            <person name="Takahashi T."/>
            <person name="Nishimura K."/>
        </authorList>
    </citation>
    <scope>NUCLEOTIDE SEQUENCE</scope>
</reference>
<dbReference type="AlphaFoldDB" id="A0AA87ZH47"/>
<protein>
    <submittedName>
        <fullName evidence="1">Uncharacterized protein</fullName>
    </submittedName>
</protein>
<name>A0AA87ZH47_FICCA</name>